<evidence type="ECO:0000256" key="1">
    <source>
        <dbReference type="ARBA" id="ARBA00004141"/>
    </source>
</evidence>
<feature type="transmembrane region" description="Helical" evidence="5">
    <location>
        <begin position="12"/>
        <end position="32"/>
    </location>
</feature>
<feature type="transmembrane region" description="Helical" evidence="5">
    <location>
        <begin position="309"/>
        <end position="327"/>
    </location>
</feature>
<keyword evidence="8" id="KW-1185">Reference proteome</keyword>
<organism evidence="7 8">
    <name type="scientific">Cylindrobasidium torrendii FP15055 ss-10</name>
    <dbReference type="NCBI Taxonomy" id="1314674"/>
    <lineage>
        <taxon>Eukaryota</taxon>
        <taxon>Fungi</taxon>
        <taxon>Dikarya</taxon>
        <taxon>Basidiomycota</taxon>
        <taxon>Agaricomycotina</taxon>
        <taxon>Agaricomycetes</taxon>
        <taxon>Agaricomycetidae</taxon>
        <taxon>Agaricales</taxon>
        <taxon>Marasmiineae</taxon>
        <taxon>Physalacriaceae</taxon>
        <taxon>Cylindrobasidium</taxon>
    </lineage>
</organism>
<evidence type="ECO:0000256" key="2">
    <source>
        <dbReference type="ARBA" id="ARBA00022692"/>
    </source>
</evidence>
<feature type="transmembrane region" description="Helical" evidence="5">
    <location>
        <begin position="272"/>
        <end position="289"/>
    </location>
</feature>
<comment type="subcellular location">
    <subcellularLocation>
        <location evidence="1">Membrane</location>
        <topology evidence="1">Multi-pass membrane protein</topology>
    </subcellularLocation>
</comment>
<reference evidence="7 8" key="1">
    <citation type="journal article" date="2015" name="Fungal Genet. Biol.">
        <title>Evolution of novel wood decay mechanisms in Agaricales revealed by the genome sequences of Fistulina hepatica and Cylindrobasidium torrendii.</title>
        <authorList>
            <person name="Floudas D."/>
            <person name="Held B.W."/>
            <person name="Riley R."/>
            <person name="Nagy L.G."/>
            <person name="Koehler G."/>
            <person name="Ransdell A.S."/>
            <person name="Younus H."/>
            <person name="Chow J."/>
            <person name="Chiniquy J."/>
            <person name="Lipzen A."/>
            <person name="Tritt A."/>
            <person name="Sun H."/>
            <person name="Haridas S."/>
            <person name="LaButti K."/>
            <person name="Ohm R.A."/>
            <person name="Kues U."/>
            <person name="Blanchette R.A."/>
            <person name="Grigoriev I.V."/>
            <person name="Minto R.E."/>
            <person name="Hibbett D.S."/>
        </authorList>
    </citation>
    <scope>NUCLEOTIDE SEQUENCE [LARGE SCALE GENOMIC DNA]</scope>
    <source>
        <strain evidence="7 8">FP15055 ss-10</strain>
    </source>
</reference>
<evidence type="ECO:0000256" key="4">
    <source>
        <dbReference type="ARBA" id="ARBA00023136"/>
    </source>
</evidence>
<name>A0A0D7BJ48_9AGAR</name>
<dbReference type="OrthoDB" id="1077582at2759"/>
<dbReference type="EMBL" id="KN880473">
    <property type="protein sequence ID" value="KIY70124.1"/>
    <property type="molecule type" value="Genomic_DNA"/>
</dbReference>
<gene>
    <name evidence="7" type="ORF">CYLTODRAFT_392592</name>
</gene>
<evidence type="ECO:0000256" key="3">
    <source>
        <dbReference type="ARBA" id="ARBA00022989"/>
    </source>
</evidence>
<dbReference type="AlphaFoldDB" id="A0A0D7BJ48"/>
<dbReference type="InterPro" id="IPR032805">
    <property type="entry name" value="Wax_synthase_dom"/>
</dbReference>
<keyword evidence="3 5" id="KW-1133">Transmembrane helix</keyword>
<keyword evidence="4 5" id="KW-0472">Membrane</keyword>
<proteinExistence type="predicted"/>
<evidence type="ECO:0000313" key="8">
    <source>
        <dbReference type="Proteomes" id="UP000054007"/>
    </source>
</evidence>
<evidence type="ECO:0000256" key="5">
    <source>
        <dbReference type="SAM" id="Phobius"/>
    </source>
</evidence>
<dbReference type="Proteomes" id="UP000054007">
    <property type="component" value="Unassembled WGS sequence"/>
</dbReference>
<accession>A0A0D7BJ48</accession>
<evidence type="ECO:0000259" key="6">
    <source>
        <dbReference type="Pfam" id="PF13813"/>
    </source>
</evidence>
<protein>
    <recommendedName>
        <fullName evidence="6">Wax synthase domain-containing protein</fullName>
    </recommendedName>
</protein>
<dbReference type="Pfam" id="PF13813">
    <property type="entry name" value="MBOAT_2"/>
    <property type="match status" value="1"/>
</dbReference>
<feature type="domain" description="Wax synthase" evidence="6">
    <location>
        <begin position="224"/>
        <end position="301"/>
    </location>
</feature>
<sequence>MSTSVNSKAPTFHPALYLVFPNIVLIVALAANLRLSTRLALVIAHTALSLKAVAATTGRADQDYMMGAAVSELWLTAVHLLLCVTPIRDYKHEDDSEQTPDGWLARLYWCACVKFSQRGIGWNYEVNNVPKRPTSTRRAFLLTQAVQLLLYFLLMDACRVALDAFPVLRTHTGDWEVAMLSSTLTVRVIRALICGCVVMSSIKLQYLILSIGSVAAHINEPKDWPDVFGSWSNATTLAGFWGKTWHKIITRYATGIATRICHFIGVNRGTSLFYVTYVVVVFHISGLHHSGGDAMARRSLRYLWSTGPYFQVQCALLILEYGAIRAFERLGLNHLKVMAGSKKPSEAWDTRVKMLRFAWVFMALALPSHLFVDGPIEAGGALLSSLGPFSPVGSVLRYFGDV</sequence>
<keyword evidence="2 5" id="KW-0812">Transmembrane</keyword>
<evidence type="ECO:0000313" key="7">
    <source>
        <dbReference type="EMBL" id="KIY70124.1"/>
    </source>
</evidence>
<dbReference type="GO" id="GO:0016020">
    <property type="term" value="C:membrane"/>
    <property type="evidence" value="ECO:0007669"/>
    <property type="project" value="UniProtKB-SubCell"/>
</dbReference>